<keyword evidence="5" id="KW-0408">Iron</keyword>
<dbReference type="Proteomes" id="UP000472971">
    <property type="component" value="Unassembled WGS sequence"/>
</dbReference>
<keyword evidence="4" id="KW-0677">Repeat</keyword>
<dbReference type="RefSeq" id="WP_163239643.1">
    <property type="nucleotide sequence ID" value="NZ_CP082780.1"/>
</dbReference>
<feature type="domain" description="4Fe-4S ferredoxin-type" evidence="8">
    <location>
        <begin position="153"/>
        <end position="182"/>
    </location>
</feature>
<evidence type="ECO:0000313" key="12">
    <source>
        <dbReference type="Proteomes" id="UP000570010"/>
    </source>
</evidence>
<keyword evidence="2" id="KW-0004">4Fe-4S</keyword>
<accession>A0A6B3VX84</accession>
<dbReference type="PANTHER" id="PTHR43545:SF4">
    <property type="entry name" value="IRON-SULFUR PROTEIN"/>
    <property type="match status" value="1"/>
</dbReference>
<keyword evidence="6" id="KW-0411">Iron-sulfur</keyword>
<feature type="domain" description="4Fe-4S ferredoxin-type" evidence="8">
    <location>
        <begin position="121"/>
        <end position="152"/>
    </location>
</feature>
<dbReference type="GO" id="GO:0046872">
    <property type="term" value="F:metal ion binding"/>
    <property type="evidence" value="ECO:0007669"/>
    <property type="project" value="UniProtKB-KW"/>
</dbReference>
<dbReference type="GO" id="GO:0030313">
    <property type="term" value="C:cell envelope"/>
    <property type="evidence" value="ECO:0007669"/>
    <property type="project" value="UniProtKB-SubCell"/>
</dbReference>
<dbReference type="InterPro" id="IPR017896">
    <property type="entry name" value="4Fe4S_Fe-S-bd"/>
</dbReference>
<dbReference type="Gene3D" id="3.30.70.20">
    <property type="match status" value="2"/>
</dbReference>
<keyword evidence="7" id="KW-0812">Transmembrane</keyword>
<protein>
    <submittedName>
        <fullName evidence="10">4Fe-4S dicluster domain-containing protein</fullName>
    </submittedName>
</protein>
<comment type="subcellular location">
    <subcellularLocation>
        <location evidence="1">Cell envelope</location>
    </subcellularLocation>
</comment>
<evidence type="ECO:0000256" key="3">
    <source>
        <dbReference type="ARBA" id="ARBA00022723"/>
    </source>
</evidence>
<keyword evidence="7" id="KW-0472">Membrane</keyword>
<feature type="transmembrane region" description="Helical" evidence="7">
    <location>
        <begin position="306"/>
        <end position="326"/>
    </location>
</feature>
<evidence type="ECO:0000256" key="2">
    <source>
        <dbReference type="ARBA" id="ARBA00022485"/>
    </source>
</evidence>
<gene>
    <name evidence="10" type="ORF">G4D64_02145</name>
    <name evidence="9" type="ORF">H1Z61_02150</name>
</gene>
<keyword evidence="7" id="KW-1133">Transmembrane helix</keyword>
<dbReference type="GO" id="GO:0051539">
    <property type="term" value="F:4 iron, 4 sulfur cluster binding"/>
    <property type="evidence" value="ECO:0007669"/>
    <property type="project" value="UniProtKB-KW"/>
</dbReference>
<name>A0A6B3VX84_9BACI</name>
<dbReference type="EMBL" id="JACEIO010000003">
    <property type="protein sequence ID" value="MBA4535968.1"/>
    <property type="molecule type" value="Genomic_DNA"/>
</dbReference>
<dbReference type="CDD" id="cd16368">
    <property type="entry name" value="DMSOR_beta_like"/>
    <property type="match status" value="1"/>
</dbReference>
<dbReference type="NCBIfam" id="TIGR01409">
    <property type="entry name" value="TAT_signal_seq"/>
    <property type="match status" value="1"/>
</dbReference>
<dbReference type="Proteomes" id="UP000570010">
    <property type="component" value="Unassembled WGS sequence"/>
</dbReference>
<evidence type="ECO:0000256" key="7">
    <source>
        <dbReference type="SAM" id="Phobius"/>
    </source>
</evidence>
<evidence type="ECO:0000313" key="11">
    <source>
        <dbReference type="Proteomes" id="UP000472971"/>
    </source>
</evidence>
<sequence>MSNITRRDFIKRTGGAITVGAIVLSGADKIVASTDTSAEKGTVIDLSKCDGCKQKDTPLCVLACREKNKEKFPKVDHQYLKPYWPQKKYEDYSNQQDETGRLTPYNWTFIDRVEVEHKGKIEEVFVPRRCMHCDHPTCKGLCPFGAIEKDKNGAVKIDDGMCMGGAKCRDVCPWDIPQRQAGVGLYTKIAPEYLGGGVMYKCDFCADLLAEGKPPACVTACPNKAITFGSKADMRKYAYKRAKEIDGYVYGDKENGGTATFYVSKVPFEKIDKAIKVSKERLNDIKPGRPTMDVAVENKLDSLNGMALSAVLAPVASIAAAGFVAYRKLTGGKRDEK</sequence>
<dbReference type="PANTHER" id="PTHR43545">
    <property type="entry name" value="FORMATE DEHYDROGENASE, NITRATE-INDUCIBLE, IRON-SULFUR SUBUNIT"/>
    <property type="match status" value="1"/>
</dbReference>
<evidence type="ECO:0000256" key="6">
    <source>
        <dbReference type="ARBA" id="ARBA00023014"/>
    </source>
</evidence>
<keyword evidence="11" id="KW-1185">Reference proteome</keyword>
<proteinExistence type="predicted"/>
<evidence type="ECO:0000259" key="8">
    <source>
        <dbReference type="PROSITE" id="PS51379"/>
    </source>
</evidence>
<comment type="caution">
    <text evidence="10">The sequence shown here is derived from an EMBL/GenBank/DDBJ whole genome shotgun (WGS) entry which is preliminary data.</text>
</comment>
<reference evidence="10 11" key="1">
    <citation type="submission" date="2020-02" db="EMBL/GenBank/DDBJ databases">
        <title>Bacillus aquiflavi sp. nov., isolated from yellow water of strong flavor Chinese baijiu in Yibin region of China.</title>
        <authorList>
            <person name="Xie J."/>
        </authorList>
    </citation>
    <scope>NUCLEOTIDE SEQUENCE [LARGE SCALE GENOMIC DNA]</scope>
    <source>
        <strain evidence="10 11">3H-10</strain>
    </source>
</reference>
<evidence type="ECO:0000256" key="4">
    <source>
        <dbReference type="ARBA" id="ARBA00022737"/>
    </source>
</evidence>
<reference evidence="9 12" key="2">
    <citation type="submission" date="2020-07" db="EMBL/GenBank/DDBJ databases">
        <authorList>
            <person name="Feng H."/>
        </authorList>
    </citation>
    <scope>NUCLEOTIDE SEQUENCE [LARGE SCALE GENOMIC DNA]</scope>
    <source>
        <strain evidence="12">s-12</strain>
        <strain evidence="9">S-12</strain>
    </source>
</reference>
<organism evidence="10 11">
    <name type="scientific">Bacillus aquiflavi</name>
    <dbReference type="NCBI Taxonomy" id="2672567"/>
    <lineage>
        <taxon>Bacteria</taxon>
        <taxon>Bacillati</taxon>
        <taxon>Bacillota</taxon>
        <taxon>Bacilli</taxon>
        <taxon>Bacillales</taxon>
        <taxon>Bacillaceae</taxon>
        <taxon>Bacillus</taxon>
    </lineage>
</organism>
<evidence type="ECO:0000256" key="5">
    <source>
        <dbReference type="ARBA" id="ARBA00023004"/>
    </source>
</evidence>
<keyword evidence="3" id="KW-0479">Metal-binding</keyword>
<evidence type="ECO:0000256" key="1">
    <source>
        <dbReference type="ARBA" id="ARBA00004196"/>
    </source>
</evidence>
<dbReference type="InterPro" id="IPR019546">
    <property type="entry name" value="TAT_signal_bac_arc"/>
</dbReference>
<evidence type="ECO:0000313" key="9">
    <source>
        <dbReference type="EMBL" id="MBA4535968.1"/>
    </source>
</evidence>
<dbReference type="PROSITE" id="PS51379">
    <property type="entry name" value="4FE4S_FER_2"/>
    <property type="match status" value="2"/>
</dbReference>
<dbReference type="Pfam" id="PF13247">
    <property type="entry name" value="Fer4_11"/>
    <property type="match status" value="1"/>
</dbReference>
<dbReference type="SUPFAM" id="SSF54862">
    <property type="entry name" value="4Fe-4S ferredoxins"/>
    <property type="match status" value="1"/>
</dbReference>
<dbReference type="PROSITE" id="PS51318">
    <property type="entry name" value="TAT"/>
    <property type="match status" value="1"/>
</dbReference>
<dbReference type="EMBL" id="JAAIWN010000003">
    <property type="protein sequence ID" value="NEY80343.1"/>
    <property type="molecule type" value="Genomic_DNA"/>
</dbReference>
<dbReference type="AlphaFoldDB" id="A0A6B3VX84"/>
<dbReference type="InterPro" id="IPR006311">
    <property type="entry name" value="TAT_signal"/>
</dbReference>
<evidence type="ECO:0000313" key="10">
    <source>
        <dbReference type="EMBL" id="NEY80343.1"/>
    </source>
</evidence>
<dbReference type="InterPro" id="IPR051555">
    <property type="entry name" value="FDH_Electron_Transfer_Unit"/>
</dbReference>